<evidence type="ECO:0000256" key="2">
    <source>
        <dbReference type="ARBA" id="ARBA00022651"/>
    </source>
</evidence>
<dbReference type="CDD" id="cd18618">
    <property type="entry name" value="GH43_Xsa43E-like"/>
    <property type="match status" value="1"/>
</dbReference>
<dbReference type="Pfam" id="PF04616">
    <property type="entry name" value="Glyco_hydro_43"/>
    <property type="match status" value="1"/>
</dbReference>
<comment type="similarity">
    <text evidence="1 7">Belongs to the glycosyl hydrolase 43 family.</text>
</comment>
<evidence type="ECO:0000313" key="8">
    <source>
        <dbReference type="EMBL" id="PAU95425.1"/>
    </source>
</evidence>
<evidence type="ECO:0000256" key="7">
    <source>
        <dbReference type="RuleBase" id="RU361187"/>
    </source>
</evidence>
<evidence type="ECO:0000256" key="1">
    <source>
        <dbReference type="ARBA" id="ARBA00009865"/>
    </source>
</evidence>
<evidence type="ECO:0000256" key="4">
    <source>
        <dbReference type="ARBA" id="ARBA00023277"/>
    </source>
</evidence>
<evidence type="ECO:0000256" key="6">
    <source>
        <dbReference type="PIRSR" id="PIRSR606710-2"/>
    </source>
</evidence>
<proteinExistence type="inferred from homology"/>
<keyword evidence="2" id="KW-0624">Polysaccharide degradation</keyword>
<accession>A0A2A2GEY4</accession>
<dbReference type="InterPro" id="IPR006710">
    <property type="entry name" value="Glyco_hydro_43"/>
</dbReference>
<feature type="site" description="Important for catalytic activity, responsible for pKa modulation of the active site Glu and correct orientation of both the proton donor and substrate" evidence="6">
    <location>
        <position position="169"/>
    </location>
</feature>
<name>A0A2A2GEY4_9BACT</name>
<sequence>MGVFVAALLVFSCSTQESTEEVLTDEPVPEPGNPIITEKYTADPAAIVYKDTVFLYVGHDQAEPGHGFYDLREWLVYSSTDLVNWQEYDVPLCAKDFEWASGDAWAAEVIHHDGKFYWYTTVTHAENEAKAIGVGVSDSPTGPFKDARGSALVTNDMTTDVDITWDDIDPTVFVDSDGQAYMFWGNTQLYYSKLKENMIELEGEIKTIDLPHFTEGPWIHKKNGYYYLSYAYKFPEKTAYAMSDNIEGPYYFKGILNEVAGNTNTNHQAIIDYKGQSYFFYHTGAIPTEGGSYRRSVSVDSLHYNADGTLQKVQMTTEGVGAVE</sequence>
<dbReference type="PANTHER" id="PTHR43772">
    <property type="entry name" value="ENDO-1,4-BETA-XYLANASE"/>
    <property type="match status" value="1"/>
</dbReference>
<organism evidence="8 9">
    <name type="scientific">Fodinibius salipaludis</name>
    <dbReference type="NCBI Taxonomy" id="2032627"/>
    <lineage>
        <taxon>Bacteria</taxon>
        <taxon>Pseudomonadati</taxon>
        <taxon>Balneolota</taxon>
        <taxon>Balneolia</taxon>
        <taxon>Balneolales</taxon>
        <taxon>Balneolaceae</taxon>
        <taxon>Fodinibius</taxon>
    </lineage>
</organism>
<dbReference type="Gene3D" id="2.115.10.20">
    <property type="entry name" value="Glycosyl hydrolase domain, family 43"/>
    <property type="match status" value="1"/>
</dbReference>
<evidence type="ECO:0000313" key="9">
    <source>
        <dbReference type="Proteomes" id="UP000218831"/>
    </source>
</evidence>
<protein>
    <submittedName>
        <fullName evidence="8">Glycoside hydrolase</fullName>
    </submittedName>
</protein>
<reference evidence="8 9" key="1">
    <citation type="submission" date="2017-08" db="EMBL/GenBank/DDBJ databases">
        <title>Aliifodinibius alkalisoli sp. nov., isolated from saline alkaline soil.</title>
        <authorList>
            <person name="Liu D."/>
            <person name="Zhang G."/>
        </authorList>
    </citation>
    <scope>NUCLEOTIDE SEQUENCE [LARGE SCALE GENOMIC DNA]</scope>
    <source>
        <strain evidence="8 9">WN023</strain>
    </source>
</reference>
<dbReference type="AlphaFoldDB" id="A0A2A2GEY4"/>
<keyword evidence="9" id="KW-1185">Reference proteome</keyword>
<dbReference type="SUPFAM" id="SSF75005">
    <property type="entry name" value="Arabinanase/levansucrase/invertase"/>
    <property type="match status" value="1"/>
</dbReference>
<evidence type="ECO:0000256" key="5">
    <source>
        <dbReference type="ARBA" id="ARBA00023295"/>
    </source>
</evidence>
<keyword evidence="3 7" id="KW-0378">Hydrolase</keyword>
<dbReference type="PANTHER" id="PTHR43772:SF2">
    <property type="entry name" value="PUTATIVE (AFU_ORTHOLOGUE AFUA_2G04480)-RELATED"/>
    <property type="match status" value="1"/>
</dbReference>
<dbReference type="GO" id="GO:0045493">
    <property type="term" value="P:xylan catabolic process"/>
    <property type="evidence" value="ECO:0007669"/>
    <property type="project" value="UniProtKB-KW"/>
</dbReference>
<keyword evidence="4" id="KW-0119">Carbohydrate metabolism</keyword>
<dbReference type="OrthoDB" id="9763933at2"/>
<dbReference type="InterPro" id="IPR052176">
    <property type="entry name" value="Glycosyl_Hydrlase_43_Enz"/>
</dbReference>
<comment type="caution">
    <text evidence="8">The sequence shown here is derived from an EMBL/GenBank/DDBJ whole genome shotgun (WGS) entry which is preliminary data.</text>
</comment>
<dbReference type="EMBL" id="NSKE01000002">
    <property type="protein sequence ID" value="PAU95425.1"/>
    <property type="molecule type" value="Genomic_DNA"/>
</dbReference>
<evidence type="ECO:0000256" key="3">
    <source>
        <dbReference type="ARBA" id="ARBA00022801"/>
    </source>
</evidence>
<keyword evidence="5 7" id="KW-0326">Glycosidase</keyword>
<gene>
    <name evidence="8" type="ORF">CK503_03880</name>
</gene>
<dbReference type="InterPro" id="IPR023296">
    <property type="entry name" value="Glyco_hydro_beta-prop_sf"/>
</dbReference>
<dbReference type="Proteomes" id="UP000218831">
    <property type="component" value="Unassembled WGS sequence"/>
</dbReference>
<dbReference type="GO" id="GO:0004553">
    <property type="term" value="F:hydrolase activity, hydrolyzing O-glycosyl compounds"/>
    <property type="evidence" value="ECO:0007669"/>
    <property type="project" value="InterPro"/>
</dbReference>
<keyword evidence="2" id="KW-0858">Xylan degradation</keyword>